<dbReference type="Pfam" id="PF04978">
    <property type="entry name" value="MST"/>
    <property type="match status" value="1"/>
</dbReference>
<dbReference type="InterPro" id="IPR007061">
    <property type="entry name" value="MST-like"/>
</dbReference>
<feature type="region of interest" description="Disordered" evidence="1">
    <location>
        <begin position="1"/>
        <end position="21"/>
    </location>
</feature>
<gene>
    <name evidence="2" type="ORF">D0Z08_14170</name>
</gene>
<comment type="caution">
    <text evidence="2">The sequence shown here is derived from an EMBL/GenBank/DDBJ whole genome shotgun (WGS) entry which is preliminary data.</text>
</comment>
<accession>A0A417Y1G1</accession>
<dbReference type="AlphaFoldDB" id="A0A417Y1G1"/>
<organism evidence="2 3">
    <name type="scientific">Nocardioides immobilis</name>
    <dbReference type="NCBI Taxonomy" id="2049295"/>
    <lineage>
        <taxon>Bacteria</taxon>
        <taxon>Bacillati</taxon>
        <taxon>Actinomycetota</taxon>
        <taxon>Actinomycetes</taxon>
        <taxon>Propionibacteriales</taxon>
        <taxon>Nocardioidaceae</taxon>
        <taxon>Nocardioides</taxon>
    </lineage>
</organism>
<proteinExistence type="predicted"/>
<dbReference type="Gene3D" id="1.20.120.450">
    <property type="entry name" value="dinb family like domain"/>
    <property type="match status" value="1"/>
</dbReference>
<dbReference type="SUPFAM" id="SSF109854">
    <property type="entry name" value="DinB/YfiT-like putative metalloenzymes"/>
    <property type="match status" value="1"/>
</dbReference>
<protein>
    <submittedName>
        <fullName evidence="2">DUF664 domain-containing protein</fullName>
    </submittedName>
</protein>
<evidence type="ECO:0000256" key="1">
    <source>
        <dbReference type="SAM" id="MobiDB-lite"/>
    </source>
</evidence>
<dbReference type="RefSeq" id="WP_118925886.1">
    <property type="nucleotide sequence ID" value="NZ_QXGH01000017.1"/>
</dbReference>
<dbReference type="EMBL" id="QXGH01000017">
    <property type="protein sequence ID" value="RHW26473.1"/>
    <property type="molecule type" value="Genomic_DNA"/>
</dbReference>
<evidence type="ECO:0000313" key="2">
    <source>
        <dbReference type="EMBL" id="RHW26473.1"/>
    </source>
</evidence>
<reference evidence="2 3" key="1">
    <citation type="submission" date="2018-09" db="EMBL/GenBank/DDBJ databases">
        <title>Genome sequencing of Nocardioides immobilis CCTCC AB 2017083 for comparison to Nocardioides silvaticus.</title>
        <authorList>
            <person name="Li C."/>
            <person name="Wang G."/>
        </authorList>
    </citation>
    <scope>NUCLEOTIDE SEQUENCE [LARGE SCALE GENOMIC DNA]</scope>
    <source>
        <strain evidence="2 3">CCTCC AB 2017083</strain>
    </source>
</reference>
<dbReference type="OrthoDB" id="4548523at2"/>
<name>A0A417Y1G1_9ACTN</name>
<evidence type="ECO:0000313" key="3">
    <source>
        <dbReference type="Proteomes" id="UP000283644"/>
    </source>
</evidence>
<sequence>MTTLDARDTAIRPEPPLAGDETETLLGSLERQRATFAWKVGELDDEALGLRLGPSAMTLGGLIKHLALIEDQVFTHALLGRPLPAPWDAVDWESDVDWEWQSAATDSAAQLYAQWRTSVERSRAAVRRALGDGGLEHSADVVLAGGPPSLRRLLVDVIEEYARHTGHADLIRESIDGLVGEDPPAHNPTWPAPRA</sequence>
<dbReference type="Proteomes" id="UP000283644">
    <property type="component" value="Unassembled WGS sequence"/>
</dbReference>
<feature type="compositionally biased region" description="Basic and acidic residues" evidence="1">
    <location>
        <begin position="1"/>
        <end position="11"/>
    </location>
</feature>
<keyword evidence="3" id="KW-1185">Reference proteome</keyword>
<dbReference type="InterPro" id="IPR034660">
    <property type="entry name" value="DinB/YfiT-like"/>
</dbReference>